<keyword evidence="10" id="KW-1185">Reference proteome</keyword>
<evidence type="ECO:0000313" key="8">
    <source>
        <dbReference type="EMBL" id="WXR72230.1"/>
    </source>
</evidence>
<reference evidence="8 10" key="2">
    <citation type="submission" date="2024-03" db="EMBL/GenBank/DDBJ databases">
        <title>Reference genomes for the five species model microbial community.</title>
        <authorList>
            <person name="Padfield D."/>
        </authorList>
    </citation>
    <scope>NUCLEOTIDE SEQUENCE [LARGE SCALE GENOMIC DNA]</scope>
    <source>
        <strain evidence="8 10">AB1</strain>
    </source>
</reference>
<dbReference type="Gene3D" id="3.90.550.10">
    <property type="entry name" value="Spore Coat Polysaccharide Biosynthesis Protein SpsA, Chain A"/>
    <property type="match status" value="1"/>
</dbReference>
<dbReference type="EMBL" id="CP148753">
    <property type="protein sequence ID" value="WXR72230.1"/>
    <property type="molecule type" value="Genomic_DNA"/>
</dbReference>
<dbReference type="SUPFAM" id="SSF53448">
    <property type="entry name" value="Nucleotide-diphospho-sugar transferases"/>
    <property type="match status" value="1"/>
</dbReference>
<evidence type="ECO:0000313" key="9">
    <source>
        <dbReference type="Proteomes" id="UP000289465"/>
    </source>
</evidence>
<evidence type="ECO:0000256" key="3">
    <source>
        <dbReference type="ARBA" id="ARBA00022676"/>
    </source>
</evidence>
<dbReference type="PANTHER" id="PTHR43646">
    <property type="entry name" value="GLYCOSYLTRANSFERASE"/>
    <property type="match status" value="1"/>
</dbReference>
<proteinExistence type="predicted"/>
<evidence type="ECO:0000256" key="4">
    <source>
        <dbReference type="ARBA" id="ARBA00022679"/>
    </source>
</evidence>
<dbReference type="InterPro" id="IPR029044">
    <property type="entry name" value="Nucleotide-diphossugar_trans"/>
</dbReference>
<feature type="domain" description="Glycosyltransferase 2-like" evidence="6">
    <location>
        <begin position="4"/>
        <end position="131"/>
    </location>
</feature>
<dbReference type="Proteomes" id="UP001456224">
    <property type="component" value="Chromosome"/>
</dbReference>
<dbReference type="AlphaFoldDB" id="A0A446D012"/>
<reference evidence="7 9" key="1">
    <citation type="submission" date="2018-07" db="EMBL/GenBank/DDBJ databases">
        <authorList>
            <person name="Peeters C."/>
        </authorList>
    </citation>
    <scope>NUCLEOTIDE SEQUENCE [LARGE SCALE GENOMIC DNA]</scope>
    <source>
        <strain evidence="7 9">LMG 30378</strain>
    </source>
</reference>
<dbReference type="Proteomes" id="UP000289465">
    <property type="component" value="Unassembled WGS sequence"/>
</dbReference>
<sequence length="220" mass="24001">MIGICIPAHDEERYIAACLRSATAAARHPLLRDEPVQIVVVLDMCRDRTALLAAAWPVRCLAIRARNVGIARAAGARHLLEAGARWLAFTDADTRVSSRWLVEQLSLKADVVCGTVGVSGWAAHGTEAHKARRGFSMHYQDRDGHRHVHGANLGIAAPAYRRAGGFRALACSEDQALVDRLQREGCSIAWSARPRVTTSARPYSRIEGGFATALRTFQVL</sequence>
<evidence type="ECO:0000256" key="2">
    <source>
        <dbReference type="ARBA" id="ARBA00022475"/>
    </source>
</evidence>
<dbReference type="GO" id="GO:0005886">
    <property type="term" value="C:plasma membrane"/>
    <property type="evidence" value="ECO:0007669"/>
    <property type="project" value="UniProtKB-SubCell"/>
</dbReference>
<evidence type="ECO:0000313" key="7">
    <source>
        <dbReference type="EMBL" id="SSW73464.1"/>
    </source>
</evidence>
<gene>
    <name evidence="7" type="ORF">AVE30378_05814</name>
    <name evidence="8" type="ORF">WHX56_21590</name>
</gene>
<protein>
    <submittedName>
        <fullName evidence="8">Glycosyltransferase</fullName>
        <ecNumber evidence="8">2.4.-.-</ecNumber>
    </submittedName>
</protein>
<organism evidence="7 9">
    <name type="scientific">Achromobacter veterisilvae</name>
    <dbReference type="NCBI Taxonomy" id="2069367"/>
    <lineage>
        <taxon>Bacteria</taxon>
        <taxon>Pseudomonadati</taxon>
        <taxon>Pseudomonadota</taxon>
        <taxon>Betaproteobacteria</taxon>
        <taxon>Burkholderiales</taxon>
        <taxon>Alcaligenaceae</taxon>
        <taxon>Achromobacter</taxon>
    </lineage>
</organism>
<keyword evidence="4 8" id="KW-0808">Transferase</keyword>
<name>A0A446D012_9BURK</name>
<evidence type="ECO:0000313" key="10">
    <source>
        <dbReference type="Proteomes" id="UP001456224"/>
    </source>
</evidence>
<comment type="subcellular location">
    <subcellularLocation>
        <location evidence="1">Cell membrane</location>
    </subcellularLocation>
</comment>
<dbReference type="PANTHER" id="PTHR43646:SF2">
    <property type="entry name" value="GLYCOSYLTRANSFERASE 2-LIKE DOMAIN-CONTAINING PROTEIN"/>
    <property type="match status" value="1"/>
</dbReference>
<accession>A0A446D012</accession>
<evidence type="ECO:0000259" key="6">
    <source>
        <dbReference type="Pfam" id="PF00535"/>
    </source>
</evidence>
<keyword evidence="3 8" id="KW-0328">Glycosyltransferase</keyword>
<dbReference type="GO" id="GO:0016757">
    <property type="term" value="F:glycosyltransferase activity"/>
    <property type="evidence" value="ECO:0007669"/>
    <property type="project" value="UniProtKB-KW"/>
</dbReference>
<dbReference type="EMBL" id="UFQC01000052">
    <property type="protein sequence ID" value="SSW73464.1"/>
    <property type="molecule type" value="Genomic_DNA"/>
</dbReference>
<evidence type="ECO:0000256" key="1">
    <source>
        <dbReference type="ARBA" id="ARBA00004236"/>
    </source>
</evidence>
<dbReference type="EC" id="2.4.-.-" evidence="8"/>
<evidence type="ECO:0000256" key="5">
    <source>
        <dbReference type="ARBA" id="ARBA00023136"/>
    </source>
</evidence>
<dbReference type="InterPro" id="IPR001173">
    <property type="entry name" value="Glyco_trans_2-like"/>
</dbReference>
<dbReference type="RefSeq" id="WP_129246303.1">
    <property type="nucleotide sequence ID" value="NZ_CP148753.1"/>
</dbReference>
<keyword evidence="2" id="KW-1003">Cell membrane</keyword>
<dbReference type="OrthoDB" id="9777873at2"/>
<dbReference type="Pfam" id="PF00535">
    <property type="entry name" value="Glycos_transf_2"/>
    <property type="match status" value="1"/>
</dbReference>
<keyword evidence="5" id="KW-0472">Membrane</keyword>